<dbReference type="FunCoup" id="A0A482XR21">
    <property type="interactions" value="1820"/>
</dbReference>
<keyword evidence="4" id="KW-0131">Cell cycle</keyword>
<evidence type="ECO:0000256" key="5">
    <source>
        <dbReference type="ARBA" id="ARBA00025343"/>
    </source>
</evidence>
<dbReference type="Pfam" id="PF16899">
    <property type="entry name" value="Cyclin_C_2"/>
    <property type="match status" value="1"/>
</dbReference>
<dbReference type="InterPro" id="IPR006671">
    <property type="entry name" value="Cyclin_N"/>
</dbReference>
<accession>A0A482XR21</accession>
<dbReference type="InterPro" id="IPR036915">
    <property type="entry name" value="Cyclin-like_sf"/>
</dbReference>
<dbReference type="SMART" id="SM00385">
    <property type="entry name" value="CYCLIN"/>
    <property type="match status" value="1"/>
</dbReference>
<sequence length="330" mass="38456">MFPTSTQKKHWMFTDELELQRLREEANQKFIAKHRNGIEDVDGYFLTIAEERIFLKNYELQMRDLCNKFNPAMPKAVIGTSFHYFKRFYLHNSVMDYHPKEILVTCVYLACKTEEFNVSISQFVANIRGDRDKASDIILNNELLLMQLLNFHLTIHNPYRPVEGLLIDIKTRSQLAYPERLRPGIDELLEKVFLTDACLLYAPSQLALAAVLHAASKIHENLDAYVTETLLGPNTQQRLVDLIEAVRKIRSMVKSVEAPARETVKIIEKKLEKCRNQENNPNSQIYKQRMQEILDEDDEKEMERYKRLMQKHAQVDAQTLGIDRISSPGN</sequence>
<dbReference type="GO" id="GO:0070985">
    <property type="term" value="C:transcription factor TFIIK complex"/>
    <property type="evidence" value="ECO:0007669"/>
    <property type="project" value="InterPro"/>
</dbReference>
<evidence type="ECO:0000256" key="3">
    <source>
        <dbReference type="ARBA" id="ARBA00023127"/>
    </source>
</evidence>
<dbReference type="GO" id="GO:0016538">
    <property type="term" value="F:cyclin-dependent protein serine/threonine kinase regulator activity"/>
    <property type="evidence" value="ECO:0007669"/>
    <property type="project" value="InterPro"/>
</dbReference>
<evidence type="ECO:0000313" key="10">
    <source>
        <dbReference type="Proteomes" id="UP000291343"/>
    </source>
</evidence>
<dbReference type="SMR" id="A0A482XR21"/>
<reference evidence="9 10" key="1">
    <citation type="journal article" date="2017" name="Gigascience">
        <title>Genome sequence of the small brown planthopper, Laodelphax striatellus.</title>
        <authorList>
            <person name="Zhu J."/>
            <person name="Jiang F."/>
            <person name="Wang X."/>
            <person name="Yang P."/>
            <person name="Bao Y."/>
            <person name="Zhao W."/>
            <person name="Wang W."/>
            <person name="Lu H."/>
            <person name="Wang Q."/>
            <person name="Cui N."/>
            <person name="Li J."/>
            <person name="Chen X."/>
            <person name="Luo L."/>
            <person name="Yu J."/>
            <person name="Kang L."/>
            <person name="Cui F."/>
        </authorList>
    </citation>
    <scope>NUCLEOTIDE SEQUENCE [LARGE SCALE GENOMIC DNA]</scope>
    <source>
        <strain evidence="9">Lst14</strain>
    </source>
</reference>
<dbReference type="Gene3D" id="1.10.472.10">
    <property type="entry name" value="Cyclin-like"/>
    <property type="match status" value="2"/>
</dbReference>
<name>A0A482XR21_LAOST</name>
<keyword evidence="10" id="KW-1185">Reference proteome</keyword>
<feature type="domain" description="Cyclin-like" evidence="8">
    <location>
        <begin position="60"/>
        <end position="147"/>
    </location>
</feature>
<dbReference type="NCBIfam" id="TIGR00569">
    <property type="entry name" value="ccl1"/>
    <property type="match status" value="1"/>
</dbReference>
<evidence type="ECO:0000256" key="7">
    <source>
        <dbReference type="RuleBase" id="RU000383"/>
    </source>
</evidence>
<evidence type="ECO:0000256" key="1">
    <source>
        <dbReference type="ARBA" id="ARBA00008638"/>
    </source>
</evidence>
<dbReference type="SUPFAM" id="SSF47954">
    <property type="entry name" value="Cyclin-like"/>
    <property type="match status" value="2"/>
</dbReference>
<comment type="caution">
    <text evidence="9">The sequence shown here is derived from an EMBL/GenBank/DDBJ whole genome shotgun (WGS) entry which is preliminary data.</text>
</comment>
<dbReference type="OrthoDB" id="340962at2759"/>
<dbReference type="PANTHER" id="PTHR10026">
    <property type="entry name" value="CYCLIN"/>
    <property type="match status" value="1"/>
</dbReference>
<dbReference type="Proteomes" id="UP000291343">
    <property type="component" value="Unassembled WGS sequence"/>
</dbReference>
<evidence type="ECO:0000259" key="8">
    <source>
        <dbReference type="SMART" id="SM00385"/>
    </source>
</evidence>
<dbReference type="FunFam" id="1.10.472.10:FF:000029">
    <property type="entry name" value="Cyclin h"/>
    <property type="match status" value="1"/>
</dbReference>
<dbReference type="CDD" id="cd20525">
    <property type="entry name" value="CYCLIN_CCNH_rpt2"/>
    <property type="match status" value="1"/>
</dbReference>
<evidence type="ECO:0000256" key="4">
    <source>
        <dbReference type="ARBA" id="ARBA00023306"/>
    </source>
</evidence>
<gene>
    <name evidence="9" type="ORF">LSTR_LSTR006213</name>
</gene>
<dbReference type="STRING" id="195883.A0A482XR21"/>
<evidence type="ECO:0000256" key="6">
    <source>
        <dbReference type="ARBA" id="ARBA00026042"/>
    </source>
</evidence>
<dbReference type="GO" id="GO:0006357">
    <property type="term" value="P:regulation of transcription by RNA polymerase II"/>
    <property type="evidence" value="ECO:0007669"/>
    <property type="project" value="InterPro"/>
</dbReference>
<dbReference type="GO" id="GO:0006351">
    <property type="term" value="P:DNA-templated transcription"/>
    <property type="evidence" value="ECO:0007669"/>
    <property type="project" value="InterPro"/>
</dbReference>
<keyword evidence="3 7" id="KW-0195">Cyclin</keyword>
<comment type="similarity">
    <text evidence="1">Belongs to the cyclin family. Cyclin C subfamily.</text>
</comment>
<dbReference type="InterPro" id="IPR013763">
    <property type="entry name" value="Cyclin-like_dom"/>
</dbReference>
<dbReference type="AlphaFoldDB" id="A0A482XR21"/>
<dbReference type="Pfam" id="PF00134">
    <property type="entry name" value="Cyclin_N"/>
    <property type="match status" value="1"/>
</dbReference>
<dbReference type="InterPro" id="IPR031658">
    <property type="entry name" value="Cyclin_C_2"/>
</dbReference>
<evidence type="ECO:0000256" key="2">
    <source>
        <dbReference type="ARBA" id="ARBA00019496"/>
    </source>
</evidence>
<comment type="function">
    <text evidence="5">Regulates CDK7, the catalytic subunit of the CDK-activating kinase (CAK) enzymatic complex. CAK activates the cyclin-associated kinases CDK1, CDK2, CDK4 and CDK6 by threonine phosphorylation. CAK complexed to the core-TFIIH basal transcription factor activates RNA polymerase II by serine phosphorylation of the repetitive C-terminal domain (CTD) of its large subunit (POLR2A), allowing its escape from the promoter and elongation of the transcripts. Involved in cell cycle control and in RNA transcription by RNA polymerase II. Its expression and activity are constant throughout the cell cycle.</text>
</comment>
<dbReference type="InParanoid" id="A0A482XR21"/>
<protein>
    <recommendedName>
        <fullName evidence="2">Cyclin-H</fullName>
    </recommendedName>
</protein>
<dbReference type="FunFam" id="1.10.472.10:FF:000088">
    <property type="entry name" value="Cyclin-H"/>
    <property type="match status" value="1"/>
</dbReference>
<proteinExistence type="inferred from homology"/>
<dbReference type="EMBL" id="QKKF02002619">
    <property type="protein sequence ID" value="RZF48246.1"/>
    <property type="molecule type" value="Genomic_DNA"/>
</dbReference>
<dbReference type="CDD" id="cd20524">
    <property type="entry name" value="CYCLIN_CCNH_rpt1"/>
    <property type="match status" value="1"/>
</dbReference>
<comment type="subunit">
    <text evidence="6">Associates primarily with CDK7 and MAT1 to form the CAK complex. CAK can further associate with the core-TFIIH to form the TFIIH basal transcription factor.</text>
</comment>
<evidence type="ECO:0000313" key="9">
    <source>
        <dbReference type="EMBL" id="RZF48246.1"/>
    </source>
</evidence>
<organism evidence="9 10">
    <name type="scientific">Laodelphax striatellus</name>
    <name type="common">Small brown planthopper</name>
    <name type="synonym">Delphax striatella</name>
    <dbReference type="NCBI Taxonomy" id="195883"/>
    <lineage>
        <taxon>Eukaryota</taxon>
        <taxon>Metazoa</taxon>
        <taxon>Ecdysozoa</taxon>
        <taxon>Arthropoda</taxon>
        <taxon>Hexapoda</taxon>
        <taxon>Insecta</taxon>
        <taxon>Pterygota</taxon>
        <taxon>Neoptera</taxon>
        <taxon>Paraneoptera</taxon>
        <taxon>Hemiptera</taxon>
        <taxon>Auchenorrhyncha</taxon>
        <taxon>Fulgoroidea</taxon>
        <taxon>Delphacidae</taxon>
        <taxon>Criomorphinae</taxon>
        <taxon>Laodelphax</taxon>
    </lineage>
</organism>
<dbReference type="InterPro" id="IPR027081">
    <property type="entry name" value="CyclinH/Ccl1"/>
</dbReference>
<dbReference type="InterPro" id="IPR043198">
    <property type="entry name" value="Cyclin/Ssn8"/>
</dbReference>